<sequence length="146" mass="16474">MGWQGHWHGYGWVGSGEEYRKEFLRRPGPPGDPSTAAFMTSRLPPMMTGHWLLKRAQTASDQTWGDVDEAIAWLRARYEDNPPYLRESGGRAGLPLVAKIEYARVTLPLGVDVVWGYWTHSQSMAHYAVICCPSRHHDIPCPMPPS</sequence>
<organism evidence="1 2">
    <name type="scientific">Peterkaempfera bronchialis</name>
    <dbReference type="NCBI Taxonomy" id="2126346"/>
    <lineage>
        <taxon>Bacteria</taxon>
        <taxon>Bacillati</taxon>
        <taxon>Actinomycetota</taxon>
        <taxon>Actinomycetes</taxon>
        <taxon>Kitasatosporales</taxon>
        <taxon>Streptomycetaceae</taxon>
        <taxon>Peterkaempfera</taxon>
    </lineage>
</organism>
<name>A0A345SXM7_9ACTN</name>
<evidence type="ECO:0000313" key="2">
    <source>
        <dbReference type="Proteomes" id="UP000249340"/>
    </source>
</evidence>
<dbReference type="OrthoDB" id="4320824at2"/>
<dbReference type="AlphaFoldDB" id="A0A345SXM7"/>
<evidence type="ECO:0000313" key="1">
    <source>
        <dbReference type="EMBL" id="AXI78482.1"/>
    </source>
</evidence>
<gene>
    <name evidence="1" type="ORF">C7M71_014625</name>
</gene>
<protein>
    <submittedName>
        <fullName evidence="1">Uncharacterized protein</fullName>
    </submittedName>
</protein>
<dbReference type="EMBL" id="CP031264">
    <property type="protein sequence ID" value="AXI78482.1"/>
    <property type="molecule type" value="Genomic_DNA"/>
</dbReference>
<keyword evidence="2" id="KW-1185">Reference proteome</keyword>
<dbReference type="Proteomes" id="UP000249340">
    <property type="component" value="Chromosome"/>
</dbReference>
<reference evidence="2" key="1">
    <citation type="submission" date="2018-07" db="EMBL/GenBank/DDBJ databases">
        <title>Streptacidiphilus bronchialis DSM 106435 chromosome.</title>
        <authorList>
            <person name="Batra D."/>
            <person name="Gulvik C.A."/>
        </authorList>
    </citation>
    <scope>NUCLEOTIDE SEQUENCE [LARGE SCALE GENOMIC DNA]</scope>
    <source>
        <strain evidence="2">DSM 106435</strain>
    </source>
</reference>
<accession>A0A345SXM7</accession>
<dbReference type="KEGG" id="stri:C7M71_014625"/>
<proteinExistence type="predicted"/>